<gene>
    <name evidence="2" type="ORF">BC792_12932</name>
</gene>
<dbReference type="AlphaFoldDB" id="A0A5S5D135"/>
<dbReference type="Pfam" id="PF00188">
    <property type="entry name" value="CAP"/>
    <property type="match status" value="1"/>
</dbReference>
<dbReference type="OrthoDB" id="982527at2"/>
<evidence type="ECO:0000313" key="2">
    <source>
        <dbReference type="EMBL" id="TYP88826.1"/>
    </source>
</evidence>
<keyword evidence="3" id="KW-1185">Reference proteome</keyword>
<dbReference type="InterPro" id="IPR035940">
    <property type="entry name" value="CAP_sf"/>
</dbReference>
<organism evidence="2 3">
    <name type="scientific">Sphingobacterium allocomposti</name>
    <dbReference type="NCBI Taxonomy" id="415956"/>
    <lineage>
        <taxon>Bacteria</taxon>
        <taxon>Pseudomonadati</taxon>
        <taxon>Bacteroidota</taxon>
        <taxon>Sphingobacteriia</taxon>
        <taxon>Sphingobacteriales</taxon>
        <taxon>Sphingobacteriaceae</taxon>
        <taxon>Sphingobacterium</taxon>
    </lineage>
</organism>
<dbReference type="CDD" id="cd05379">
    <property type="entry name" value="CAP_bacterial"/>
    <property type="match status" value="1"/>
</dbReference>
<protein>
    <submittedName>
        <fullName evidence="2">Cysteine-rich secretory protein family protein</fullName>
    </submittedName>
</protein>
<dbReference type="Gene3D" id="3.40.33.10">
    <property type="entry name" value="CAP"/>
    <property type="match status" value="1"/>
</dbReference>
<reference evidence="2 3" key="1">
    <citation type="submission" date="2019-07" db="EMBL/GenBank/DDBJ databases">
        <title>Genomic Encyclopedia of Archaeal and Bacterial Type Strains, Phase II (KMG-II): from individual species to whole genera.</title>
        <authorList>
            <person name="Goeker M."/>
        </authorList>
    </citation>
    <scope>NUCLEOTIDE SEQUENCE [LARGE SCALE GENOMIC DNA]</scope>
    <source>
        <strain evidence="2 3">DSM 18850</strain>
    </source>
</reference>
<sequence length="194" mass="22299">MRILYLCVLLSLASSLLYGQRKKIQVDRKEAKEAFHYLNAFRENPRRLMRELGVRLDPAQVSNTRLRWNERLAKVAEFRARDMAERNYFDHVTPEGLGPNYYIAKSGYTLNADWLKKRSANNFESIAANHPSAVDGIKAFIVGRGSPGFMHRKHVLGMDQWNGSLQDIGIGFVRVPRGATYQTYLCVIIAKHDW</sequence>
<dbReference type="RefSeq" id="WP_148910161.1">
    <property type="nucleotide sequence ID" value="NZ_VNHX01000029.1"/>
</dbReference>
<dbReference type="EMBL" id="VNHX01000029">
    <property type="protein sequence ID" value="TYP88826.1"/>
    <property type="molecule type" value="Genomic_DNA"/>
</dbReference>
<proteinExistence type="predicted"/>
<comment type="caution">
    <text evidence="2">The sequence shown here is derived from an EMBL/GenBank/DDBJ whole genome shotgun (WGS) entry which is preliminary data.</text>
</comment>
<dbReference type="InterPro" id="IPR014044">
    <property type="entry name" value="CAP_dom"/>
</dbReference>
<evidence type="ECO:0000313" key="3">
    <source>
        <dbReference type="Proteomes" id="UP000325105"/>
    </source>
</evidence>
<accession>A0A5S5D135</accession>
<feature type="domain" description="SCP" evidence="1">
    <location>
        <begin position="37"/>
        <end position="180"/>
    </location>
</feature>
<dbReference type="Proteomes" id="UP000325105">
    <property type="component" value="Unassembled WGS sequence"/>
</dbReference>
<evidence type="ECO:0000259" key="1">
    <source>
        <dbReference type="Pfam" id="PF00188"/>
    </source>
</evidence>
<name>A0A5S5D135_9SPHI</name>
<dbReference type="SUPFAM" id="SSF55797">
    <property type="entry name" value="PR-1-like"/>
    <property type="match status" value="1"/>
</dbReference>